<evidence type="ECO:0000256" key="3">
    <source>
        <dbReference type="ARBA" id="ARBA00009759"/>
    </source>
</evidence>
<evidence type="ECO:0000256" key="6">
    <source>
        <dbReference type="ARBA" id="ARBA00022842"/>
    </source>
</evidence>
<feature type="binding site" evidence="7">
    <location>
        <position position="177"/>
    </location>
    <ligand>
        <name>Mg(2+)</name>
        <dbReference type="ChEBI" id="CHEBI:18420"/>
        <label>1</label>
        <note>catalytic</note>
    </ligand>
</feature>
<evidence type="ECO:0000256" key="4">
    <source>
        <dbReference type="ARBA" id="ARBA00013106"/>
    </source>
</evidence>
<protein>
    <recommendedName>
        <fullName evidence="4">inositol-phosphate phosphatase</fullName>
        <ecNumber evidence="4">3.1.3.25</ecNumber>
    </recommendedName>
</protein>
<evidence type="ECO:0000256" key="7">
    <source>
        <dbReference type="PIRSR" id="PIRSR600760-2"/>
    </source>
</evidence>
<comment type="catalytic activity">
    <reaction evidence="1">
        <text>a myo-inositol phosphate + H2O = myo-inositol + phosphate</text>
        <dbReference type="Rhea" id="RHEA:24056"/>
        <dbReference type="ChEBI" id="CHEBI:15377"/>
        <dbReference type="ChEBI" id="CHEBI:17268"/>
        <dbReference type="ChEBI" id="CHEBI:43474"/>
        <dbReference type="ChEBI" id="CHEBI:84139"/>
        <dbReference type="EC" id="3.1.3.25"/>
    </reaction>
</comment>
<proteinExistence type="inferred from homology"/>
<feature type="binding site" evidence="7">
    <location>
        <position position="225"/>
    </location>
    <ligand>
        <name>Mg(2+)</name>
        <dbReference type="ChEBI" id="CHEBI:18420"/>
        <label>1</label>
        <note>catalytic</note>
    </ligand>
</feature>
<organism evidence="9">
    <name type="scientific">Chaetoceros debilis</name>
    <dbReference type="NCBI Taxonomy" id="122233"/>
    <lineage>
        <taxon>Eukaryota</taxon>
        <taxon>Sar</taxon>
        <taxon>Stramenopiles</taxon>
        <taxon>Ochrophyta</taxon>
        <taxon>Bacillariophyta</taxon>
        <taxon>Coscinodiscophyceae</taxon>
        <taxon>Chaetocerotophycidae</taxon>
        <taxon>Chaetocerotales</taxon>
        <taxon>Chaetocerotaceae</taxon>
        <taxon>Chaetoceros</taxon>
    </lineage>
</organism>
<feature type="signal peptide" evidence="8">
    <location>
        <begin position="1"/>
        <end position="26"/>
    </location>
</feature>
<dbReference type="GO" id="GO:0007165">
    <property type="term" value="P:signal transduction"/>
    <property type="evidence" value="ECO:0007669"/>
    <property type="project" value="TreeGrafter"/>
</dbReference>
<evidence type="ECO:0000256" key="1">
    <source>
        <dbReference type="ARBA" id="ARBA00001033"/>
    </source>
</evidence>
<dbReference type="GO" id="GO:0046872">
    <property type="term" value="F:metal ion binding"/>
    <property type="evidence" value="ECO:0007669"/>
    <property type="project" value="UniProtKB-KW"/>
</dbReference>
<comment type="cofactor">
    <cofactor evidence="2 7">
        <name>Mg(2+)</name>
        <dbReference type="ChEBI" id="CHEBI:18420"/>
    </cofactor>
</comment>
<dbReference type="Gene3D" id="3.40.190.80">
    <property type="match status" value="1"/>
</dbReference>
<keyword evidence="5 7" id="KW-0479">Metal-binding</keyword>
<dbReference type="PROSITE" id="PS00630">
    <property type="entry name" value="IMP_2"/>
    <property type="match status" value="1"/>
</dbReference>
<dbReference type="CDD" id="cd01639">
    <property type="entry name" value="IMPase"/>
    <property type="match status" value="1"/>
</dbReference>
<keyword evidence="6 7" id="KW-0460">Magnesium</keyword>
<dbReference type="InterPro" id="IPR020550">
    <property type="entry name" value="Inositol_monophosphatase_CS"/>
</dbReference>
<evidence type="ECO:0000313" key="9">
    <source>
        <dbReference type="EMBL" id="CAE0468584.1"/>
    </source>
</evidence>
<dbReference type="GO" id="GO:0046854">
    <property type="term" value="P:phosphatidylinositol phosphate biosynthetic process"/>
    <property type="evidence" value="ECO:0007669"/>
    <property type="project" value="InterPro"/>
</dbReference>
<dbReference type="PRINTS" id="PR00377">
    <property type="entry name" value="IMPHPHTASES"/>
</dbReference>
<feature type="binding site" evidence="7">
    <location>
        <position position="228"/>
    </location>
    <ligand>
        <name>Mg(2+)</name>
        <dbReference type="ChEBI" id="CHEBI:18420"/>
        <label>1</label>
        <note>catalytic</note>
    </ligand>
</feature>
<keyword evidence="8" id="KW-0732">Signal</keyword>
<dbReference type="PANTHER" id="PTHR20854:SF4">
    <property type="entry name" value="INOSITOL-1-MONOPHOSPHATASE-RELATED"/>
    <property type="match status" value="1"/>
</dbReference>
<dbReference type="GO" id="GO:0006020">
    <property type="term" value="P:inositol metabolic process"/>
    <property type="evidence" value="ECO:0007669"/>
    <property type="project" value="TreeGrafter"/>
</dbReference>
<feature type="binding site" evidence="7">
    <location>
        <position position="227"/>
    </location>
    <ligand>
        <name>Mg(2+)</name>
        <dbReference type="ChEBI" id="CHEBI:18420"/>
        <label>1</label>
        <note>catalytic</note>
    </ligand>
</feature>
<reference evidence="9" key="1">
    <citation type="submission" date="2021-01" db="EMBL/GenBank/DDBJ databases">
        <authorList>
            <person name="Corre E."/>
            <person name="Pelletier E."/>
            <person name="Niang G."/>
            <person name="Scheremetjew M."/>
            <person name="Finn R."/>
            <person name="Kale V."/>
            <person name="Holt S."/>
            <person name="Cochrane G."/>
            <person name="Meng A."/>
            <person name="Brown T."/>
            <person name="Cohen L."/>
        </authorList>
    </citation>
    <scope>NUCLEOTIDE SEQUENCE</scope>
    <source>
        <strain evidence="9">MM31A-1</strain>
    </source>
</reference>
<dbReference type="Pfam" id="PF00459">
    <property type="entry name" value="Inositol_P"/>
    <property type="match status" value="1"/>
</dbReference>
<feature type="chain" id="PRO_5031142486" description="inositol-phosphate phosphatase" evidence="8">
    <location>
        <begin position="27"/>
        <end position="419"/>
    </location>
</feature>
<dbReference type="AlphaFoldDB" id="A0A7S3Q7S6"/>
<dbReference type="InterPro" id="IPR000760">
    <property type="entry name" value="Inositol_monophosphatase-like"/>
</dbReference>
<comment type="similarity">
    <text evidence="3">Belongs to the inositol monophosphatase superfamily.</text>
</comment>
<evidence type="ECO:0000256" key="8">
    <source>
        <dbReference type="SAM" id="SignalP"/>
    </source>
</evidence>
<dbReference type="Gene3D" id="3.30.540.10">
    <property type="entry name" value="Fructose-1,6-Bisphosphatase, subunit A, domain 1"/>
    <property type="match status" value="1"/>
</dbReference>
<evidence type="ECO:0000256" key="2">
    <source>
        <dbReference type="ARBA" id="ARBA00001946"/>
    </source>
</evidence>
<feature type="binding site" evidence="7">
    <location>
        <position position="360"/>
    </location>
    <ligand>
        <name>Mg(2+)</name>
        <dbReference type="ChEBI" id="CHEBI:18420"/>
        <label>1</label>
        <note>catalytic</note>
    </ligand>
</feature>
<dbReference type="InterPro" id="IPR033942">
    <property type="entry name" value="IMPase"/>
</dbReference>
<dbReference type="EC" id="3.1.3.25" evidence="4"/>
<dbReference type="PANTHER" id="PTHR20854">
    <property type="entry name" value="INOSITOL MONOPHOSPHATASE"/>
    <property type="match status" value="1"/>
</dbReference>
<name>A0A7S3Q7S6_9STRA</name>
<sequence length="419" mass="44605">MLRSIVSNVMLTALLLSSCRVASSFAFRFLVKSPLSISIRGVPLSSRHTHSSEVRPFVPLPSLSSSSSSLAATATDDDSIIPATTLLDDPHDEDEEQSYTYTSTSSYTSRDMQQVITTIELAARKAGVIMQQTSGKIAVQKTKMNTSDLVTASDIECQRVIQETIQSYFPKDDFLGEEDVDAGSLASSSALKSAIAKSDNGSDSGSDSDSVGKDEEGGKLLFIVDPIDGTTNFQAGLPMFCVSIGVVSLENEHNEPVVVAGVIYNPILNEMVSAVKSRGCYMNGKRLESKIGPSELNQALINVGFPVTSAATLKASSTAVAALATSVRGLRMIASASQVMSWVAQGKLSAYVSWDLNAWDVAAGMVIVEESGGFVSNFEGGRADISTRDMIVTCNEADGARKLTQDIRKILNDSGCLEY</sequence>
<accession>A0A7S3Q7S6</accession>
<evidence type="ECO:0000256" key="5">
    <source>
        <dbReference type="ARBA" id="ARBA00022723"/>
    </source>
</evidence>
<dbReference type="GO" id="GO:0008934">
    <property type="term" value="F:inositol monophosphate 1-phosphatase activity"/>
    <property type="evidence" value="ECO:0007669"/>
    <property type="project" value="InterPro"/>
</dbReference>
<gene>
    <name evidence="9" type="ORF">CDEB00056_LOCUS13437</name>
</gene>
<dbReference type="SUPFAM" id="SSF56655">
    <property type="entry name" value="Carbohydrate phosphatase"/>
    <property type="match status" value="1"/>
</dbReference>
<dbReference type="PROSITE" id="PS51257">
    <property type="entry name" value="PROKAR_LIPOPROTEIN"/>
    <property type="match status" value="1"/>
</dbReference>
<dbReference type="EMBL" id="HBIO01017484">
    <property type="protein sequence ID" value="CAE0468584.1"/>
    <property type="molecule type" value="Transcribed_RNA"/>
</dbReference>